<evidence type="ECO:0000313" key="1">
    <source>
        <dbReference type="EMBL" id="CUQ91614.1"/>
    </source>
</evidence>
<evidence type="ECO:0000313" key="2">
    <source>
        <dbReference type="Proteomes" id="UP000095780"/>
    </source>
</evidence>
<dbReference type="EMBL" id="CZBV01000011">
    <property type="protein sequence ID" value="CUQ91614.1"/>
    <property type="molecule type" value="Genomic_DNA"/>
</dbReference>
<protein>
    <submittedName>
        <fullName evidence="1">Uncharacterized protein</fullName>
    </submittedName>
</protein>
<proteinExistence type="predicted"/>
<accession>A0A174ZWH1</accession>
<organism evidence="1 2">
    <name type="scientific">Lachnospira eligens</name>
    <dbReference type="NCBI Taxonomy" id="39485"/>
    <lineage>
        <taxon>Bacteria</taxon>
        <taxon>Bacillati</taxon>
        <taxon>Bacillota</taxon>
        <taxon>Clostridia</taxon>
        <taxon>Lachnospirales</taxon>
        <taxon>Lachnospiraceae</taxon>
        <taxon>Lachnospira</taxon>
    </lineage>
</organism>
<gene>
    <name evidence="1" type="ORF">ERS852492_02927</name>
</gene>
<name>A0A174ZWH1_9FIRM</name>
<dbReference type="Proteomes" id="UP000095780">
    <property type="component" value="Unassembled WGS sequence"/>
</dbReference>
<reference evidence="1 2" key="1">
    <citation type="submission" date="2015-09" db="EMBL/GenBank/DDBJ databases">
        <authorList>
            <consortium name="Pathogen Informatics"/>
        </authorList>
    </citation>
    <scope>NUCLEOTIDE SEQUENCE [LARGE SCALE GENOMIC DNA]</scope>
    <source>
        <strain evidence="1 2">2789STDY5834878</strain>
    </source>
</reference>
<dbReference type="AlphaFoldDB" id="A0A174ZWH1"/>
<sequence length="56" mass="6625">MLAVLQGIILTMLYSRTPDSFIINLNDKEDDFLFATERYDRKILDTSKELMGRKFH</sequence>